<protein>
    <recommendedName>
        <fullName evidence="5">MULE transposase domain-containing protein</fullName>
    </recommendedName>
</protein>
<name>A0AAW2P997_9LAMI</name>
<evidence type="ECO:0000256" key="1">
    <source>
        <dbReference type="ARBA" id="ARBA00022578"/>
    </source>
</evidence>
<proteinExistence type="predicted"/>
<evidence type="ECO:0008006" key="5">
    <source>
        <dbReference type="Google" id="ProtNLM"/>
    </source>
</evidence>
<dbReference type="PANTHER" id="PTHR31973:SF187">
    <property type="entry name" value="MUTATOR TRANSPOSASE MUDRA PROTEIN"/>
    <property type="match status" value="1"/>
</dbReference>
<sequence>MSENKDNWEWFLTLLKEDLNIVRDDAYTFISDKQKGLLPAFDKVLPGVENRFCVRHLHGNMKTAGFKGWVQRRPYGLQQRLLHCILEAREKPILTMLEWIREYVMTRMQQLRDRAERLWDLTGIPCNHAMSAISAQVLDPDDFVHECYHVDTFCKVYAPAMPLDGLEMWEKLVIFHPCLRVLGGKGGGLRGQEDWNLTRLPPISQPEEVSAPEADVSKMKKPVKRAIFKDADVAPVAVQVFLYFAVNVVVNKTVPQIYPTSVPPPLPPPPGFMKVNIRAPPPMVGHHPGFVSRPTTGPTVPYPNGDIIIQDGKKYVTLSNLRSVMTSQNAQPKDKGKRKM</sequence>
<accession>A0AAW2P997</accession>
<evidence type="ECO:0000256" key="3">
    <source>
        <dbReference type="ARBA" id="ARBA00023172"/>
    </source>
</evidence>
<keyword evidence="1" id="KW-0815">Transposition</keyword>
<dbReference type="PROSITE" id="PS01007">
    <property type="entry name" value="TRANSPOSASE_MUTATOR"/>
    <property type="match status" value="1"/>
</dbReference>
<dbReference type="AlphaFoldDB" id="A0AAW2P997"/>
<evidence type="ECO:0000256" key="2">
    <source>
        <dbReference type="ARBA" id="ARBA00023125"/>
    </source>
</evidence>
<dbReference type="GO" id="GO:0003677">
    <property type="term" value="F:DNA binding"/>
    <property type="evidence" value="ECO:0007669"/>
    <property type="project" value="UniProtKB-KW"/>
</dbReference>
<gene>
    <name evidence="4" type="ORF">Scaly_1596800</name>
</gene>
<comment type="caution">
    <text evidence="4">The sequence shown here is derived from an EMBL/GenBank/DDBJ whole genome shotgun (WGS) entry which is preliminary data.</text>
</comment>
<dbReference type="InterPro" id="IPR001207">
    <property type="entry name" value="Transposase_mutator"/>
</dbReference>
<dbReference type="EMBL" id="JACGWM010000009">
    <property type="protein sequence ID" value="KAL0352081.1"/>
    <property type="molecule type" value="Genomic_DNA"/>
</dbReference>
<keyword evidence="3" id="KW-0233">DNA recombination</keyword>
<reference evidence="4" key="1">
    <citation type="submission" date="2020-06" db="EMBL/GenBank/DDBJ databases">
        <authorList>
            <person name="Li T."/>
            <person name="Hu X."/>
            <person name="Zhang T."/>
            <person name="Song X."/>
            <person name="Zhang H."/>
            <person name="Dai N."/>
            <person name="Sheng W."/>
            <person name="Hou X."/>
            <person name="Wei L."/>
        </authorList>
    </citation>
    <scope>NUCLEOTIDE SEQUENCE</scope>
    <source>
        <strain evidence="4">KEN8</strain>
        <tissue evidence="4">Leaf</tissue>
    </source>
</reference>
<reference evidence="4" key="2">
    <citation type="journal article" date="2024" name="Plant">
        <title>Genomic evolution and insights into agronomic trait innovations of Sesamum species.</title>
        <authorList>
            <person name="Miao H."/>
            <person name="Wang L."/>
            <person name="Qu L."/>
            <person name="Liu H."/>
            <person name="Sun Y."/>
            <person name="Le M."/>
            <person name="Wang Q."/>
            <person name="Wei S."/>
            <person name="Zheng Y."/>
            <person name="Lin W."/>
            <person name="Duan Y."/>
            <person name="Cao H."/>
            <person name="Xiong S."/>
            <person name="Wang X."/>
            <person name="Wei L."/>
            <person name="Li C."/>
            <person name="Ma Q."/>
            <person name="Ju M."/>
            <person name="Zhao R."/>
            <person name="Li G."/>
            <person name="Mu C."/>
            <person name="Tian Q."/>
            <person name="Mei H."/>
            <person name="Zhang T."/>
            <person name="Gao T."/>
            <person name="Zhang H."/>
        </authorList>
    </citation>
    <scope>NUCLEOTIDE SEQUENCE</scope>
    <source>
        <strain evidence="4">KEN8</strain>
    </source>
</reference>
<dbReference type="PANTHER" id="PTHR31973">
    <property type="entry name" value="POLYPROTEIN, PUTATIVE-RELATED"/>
    <property type="match status" value="1"/>
</dbReference>
<keyword evidence="2" id="KW-0238">DNA-binding</keyword>
<evidence type="ECO:0000313" key="4">
    <source>
        <dbReference type="EMBL" id="KAL0352081.1"/>
    </source>
</evidence>
<organism evidence="4">
    <name type="scientific">Sesamum calycinum</name>
    <dbReference type="NCBI Taxonomy" id="2727403"/>
    <lineage>
        <taxon>Eukaryota</taxon>
        <taxon>Viridiplantae</taxon>
        <taxon>Streptophyta</taxon>
        <taxon>Embryophyta</taxon>
        <taxon>Tracheophyta</taxon>
        <taxon>Spermatophyta</taxon>
        <taxon>Magnoliopsida</taxon>
        <taxon>eudicotyledons</taxon>
        <taxon>Gunneridae</taxon>
        <taxon>Pentapetalae</taxon>
        <taxon>asterids</taxon>
        <taxon>lamiids</taxon>
        <taxon>Lamiales</taxon>
        <taxon>Pedaliaceae</taxon>
        <taxon>Sesamum</taxon>
    </lineage>
</organism>
<dbReference type="GO" id="GO:0004803">
    <property type="term" value="F:transposase activity"/>
    <property type="evidence" value="ECO:0007669"/>
    <property type="project" value="InterPro"/>
</dbReference>
<dbReference type="GO" id="GO:0006313">
    <property type="term" value="P:DNA transposition"/>
    <property type="evidence" value="ECO:0007669"/>
    <property type="project" value="InterPro"/>
</dbReference>